<sequence length="528" mass="55467">MGGWEVTEPIGAGGWATVYAGRSAGDGAGREAEPEPDGRGGGTPEPDGRGGGTPEPDGRGAVALKVLPTAGLAPRQARKAAETARREVEFGRRSSHPRLIRLLESVILGEPDLPFLDGAVVLVMERAERSLRDLLGAGVTEAEGARLLTEICEGLAHLHRSGWVHGDLKPDNILLMADGSVKLSDFGLATELTGTRGTHGYAPPMGTFDYLPPERWKAPLGEQGVEVRPSADIWALGIMIHEVFAAGAPPFPGATPMARAAATQEYAEGRAPLRLDSAVPRFWRALAADCLAPTHAARAVHTAESLLARIAGRQAAGADRTEERTEAKSAETESTDAESTDAVPAVETAAGDPATPRRRPRRGPRQGLRRGRTRAALAAVAVCAVGAAVWPYAVGGGGSGKPGTSGTSASTGAAAAEGTGRLRVFNAEQSCRSRTDRDPQCSLGLAIDPRRPYTIDNVVPTRVWHGDELTVDCLLPQGIPIIDEADALSAAWYRVRLPRGSARSAAWLPAVRTKDRPRVPECPPSDPA</sequence>
<dbReference type="InterPro" id="IPR011009">
    <property type="entry name" value="Kinase-like_dom_sf"/>
</dbReference>
<dbReference type="GO" id="GO:0004674">
    <property type="term" value="F:protein serine/threonine kinase activity"/>
    <property type="evidence" value="ECO:0007669"/>
    <property type="project" value="UniProtKB-KW"/>
</dbReference>
<dbReference type="EMBL" id="PXWG01000004">
    <property type="protein sequence ID" value="PSJ30156.1"/>
    <property type="molecule type" value="Genomic_DNA"/>
</dbReference>
<evidence type="ECO:0000256" key="2">
    <source>
        <dbReference type="ARBA" id="ARBA00022679"/>
    </source>
</evidence>
<proteinExistence type="predicted"/>
<reference evidence="8 9" key="1">
    <citation type="submission" date="2018-03" db="EMBL/GenBank/DDBJ databases">
        <title>Chitinolytic properties of Streptosporangium nondiastaticum TBG75A20.</title>
        <authorList>
            <person name="Gayathri V."/>
            <person name="Shiburaj S."/>
        </authorList>
    </citation>
    <scope>NUCLEOTIDE SEQUENCE [LARGE SCALE GENOMIC DNA]</scope>
    <source>
        <strain evidence="8 9">TBG75A20</strain>
    </source>
</reference>
<dbReference type="InterPro" id="IPR000719">
    <property type="entry name" value="Prot_kinase_dom"/>
</dbReference>
<feature type="compositionally biased region" description="Basic and acidic residues" evidence="6">
    <location>
        <begin position="28"/>
        <end position="38"/>
    </location>
</feature>
<dbReference type="Gene3D" id="1.10.510.10">
    <property type="entry name" value="Transferase(Phosphotransferase) domain 1"/>
    <property type="match status" value="1"/>
</dbReference>
<evidence type="ECO:0000256" key="1">
    <source>
        <dbReference type="ARBA" id="ARBA00012513"/>
    </source>
</evidence>
<accession>A0A9X7JUV2</accession>
<dbReference type="Pfam" id="PF00069">
    <property type="entry name" value="Pkinase"/>
    <property type="match status" value="1"/>
</dbReference>
<evidence type="ECO:0000256" key="3">
    <source>
        <dbReference type="ARBA" id="ARBA00022741"/>
    </source>
</evidence>
<keyword evidence="2" id="KW-0808">Transferase</keyword>
<dbReference type="EC" id="2.7.11.1" evidence="1"/>
<dbReference type="SMART" id="SM00220">
    <property type="entry name" value="S_TKc"/>
    <property type="match status" value="1"/>
</dbReference>
<keyword evidence="4 8" id="KW-0418">Kinase</keyword>
<dbReference type="Gene3D" id="3.30.200.20">
    <property type="entry name" value="Phosphorylase Kinase, domain 1"/>
    <property type="match status" value="1"/>
</dbReference>
<feature type="region of interest" description="Disordered" evidence="6">
    <location>
        <begin position="1"/>
        <end position="60"/>
    </location>
</feature>
<feature type="compositionally biased region" description="Basic and acidic residues" evidence="6">
    <location>
        <begin position="319"/>
        <end position="331"/>
    </location>
</feature>
<keyword evidence="5" id="KW-0067">ATP-binding</keyword>
<dbReference type="GO" id="GO:0005524">
    <property type="term" value="F:ATP binding"/>
    <property type="evidence" value="ECO:0007669"/>
    <property type="project" value="UniProtKB-KW"/>
</dbReference>
<feature type="region of interest" description="Disordered" evidence="6">
    <location>
        <begin position="313"/>
        <end position="371"/>
    </location>
</feature>
<evidence type="ECO:0000256" key="6">
    <source>
        <dbReference type="SAM" id="MobiDB-lite"/>
    </source>
</evidence>
<keyword evidence="3" id="KW-0547">Nucleotide-binding</keyword>
<evidence type="ECO:0000256" key="4">
    <source>
        <dbReference type="ARBA" id="ARBA00022777"/>
    </source>
</evidence>
<name>A0A9X7JUV2_9ACTN</name>
<dbReference type="PANTHER" id="PTHR43671">
    <property type="entry name" value="SERINE/THREONINE-PROTEIN KINASE NEK"/>
    <property type="match status" value="1"/>
</dbReference>
<dbReference type="PROSITE" id="PS50011">
    <property type="entry name" value="PROTEIN_KINASE_DOM"/>
    <property type="match status" value="1"/>
</dbReference>
<keyword evidence="8" id="KW-0723">Serine/threonine-protein kinase</keyword>
<feature type="compositionally biased region" description="Gly residues" evidence="6">
    <location>
        <begin position="39"/>
        <end position="53"/>
    </location>
</feature>
<feature type="domain" description="Protein kinase" evidence="7">
    <location>
        <begin position="4"/>
        <end position="310"/>
    </location>
</feature>
<evidence type="ECO:0000313" key="8">
    <source>
        <dbReference type="EMBL" id="PSJ30156.1"/>
    </source>
</evidence>
<feature type="compositionally biased region" description="Basic residues" evidence="6">
    <location>
        <begin position="356"/>
        <end position="371"/>
    </location>
</feature>
<keyword evidence="9" id="KW-1185">Reference proteome</keyword>
<dbReference type="AlphaFoldDB" id="A0A9X7JUV2"/>
<dbReference type="CDD" id="cd14014">
    <property type="entry name" value="STKc_PknB_like"/>
    <property type="match status" value="1"/>
</dbReference>
<dbReference type="Proteomes" id="UP000242427">
    <property type="component" value="Unassembled WGS sequence"/>
</dbReference>
<dbReference type="SUPFAM" id="SSF56112">
    <property type="entry name" value="Protein kinase-like (PK-like)"/>
    <property type="match status" value="1"/>
</dbReference>
<protein>
    <recommendedName>
        <fullName evidence="1">non-specific serine/threonine protein kinase</fullName>
        <ecNumber evidence="1">2.7.11.1</ecNumber>
    </recommendedName>
</protein>
<evidence type="ECO:0000256" key="5">
    <source>
        <dbReference type="ARBA" id="ARBA00022840"/>
    </source>
</evidence>
<organism evidence="8 9">
    <name type="scientific">Streptosporangium nondiastaticum</name>
    <dbReference type="NCBI Taxonomy" id="35764"/>
    <lineage>
        <taxon>Bacteria</taxon>
        <taxon>Bacillati</taxon>
        <taxon>Actinomycetota</taxon>
        <taxon>Actinomycetes</taxon>
        <taxon>Streptosporangiales</taxon>
        <taxon>Streptosporangiaceae</taxon>
        <taxon>Streptosporangium</taxon>
    </lineage>
</organism>
<evidence type="ECO:0000313" key="9">
    <source>
        <dbReference type="Proteomes" id="UP000242427"/>
    </source>
</evidence>
<evidence type="ECO:0000259" key="7">
    <source>
        <dbReference type="PROSITE" id="PS50011"/>
    </source>
</evidence>
<dbReference type="PANTHER" id="PTHR43671:SF13">
    <property type="entry name" value="SERINE_THREONINE-PROTEIN KINASE NEK2"/>
    <property type="match status" value="1"/>
</dbReference>
<dbReference type="OrthoDB" id="9801841at2"/>
<comment type="caution">
    <text evidence="8">The sequence shown here is derived from an EMBL/GenBank/DDBJ whole genome shotgun (WGS) entry which is preliminary data.</text>
</comment>
<gene>
    <name evidence="8" type="ORF">B7P34_03815</name>
</gene>
<dbReference type="InterPro" id="IPR050660">
    <property type="entry name" value="NEK_Ser/Thr_kinase"/>
</dbReference>